<dbReference type="Proteomes" id="UP000430146">
    <property type="component" value="Unassembled WGS sequence"/>
</dbReference>
<proteinExistence type="predicted"/>
<keyword evidence="2" id="KW-1185">Reference proteome</keyword>
<protein>
    <submittedName>
        <fullName evidence="1">Uncharacterized protein</fullName>
    </submittedName>
</protein>
<gene>
    <name evidence="1" type="ORF">AELLOGFF_06487</name>
</gene>
<sequence>MVRGMNKPAAITGIYRPGGPTHTQWLKDLHAVNKVIADNDALVHDPEDDWTGVDPSRLPTGVADHYSNLVQLGYWHGWINASAA</sequence>
<accession>A0A5S9R8G9</accession>
<dbReference type="AlphaFoldDB" id="A0A5S9R8G9"/>
<evidence type="ECO:0000313" key="1">
    <source>
        <dbReference type="EMBL" id="CAA0136344.1"/>
    </source>
</evidence>
<evidence type="ECO:0000313" key="2">
    <source>
        <dbReference type="Proteomes" id="UP000430146"/>
    </source>
</evidence>
<name>A0A5S9R8G9_MYCVN</name>
<reference evidence="1 2" key="1">
    <citation type="submission" date="2019-11" db="EMBL/GenBank/DDBJ databases">
        <authorList>
            <person name="Holert J."/>
        </authorList>
    </citation>
    <scope>NUCLEOTIDE SEQUENCE [LARGE SCALE GENOMIC DNA]</scope>
    <source>
        <strain evidence="1">BC8_1</strain>
    </source>
</reference>
<dbReference type="EMBL" id="CACSIP010000064">
    <property type="protein sequence ID" value="CAA0136344.1"/>
    <property type="molecule type" value="Genomic_DNA"/>
</dbReference>
<organism evidence="1 2">
    <name type="scientific">Mycolicibacterium vanbaalenii</name>
    <name type="common">Mycobacterium vanbaalenii</name>
    <dbReference type="NCBI Taxonomy" id="110539"/>
    <lineage>
        <taxon>Bacteria</taxon>
        <taxon>Bacillati</taxon>
        <taxon>Actinomycetota</taxon>
        <taxon>Actinomycetes</taxon>
        <taxon>Mycobacteriales</taxon>
        <taxon>Mycobacteriaceae</taxon>
        <taxon>Mycolicibacterium</taxon>
    </lineage>
</organism>